<dbReference type="Proteomes" id="UP000008803">
    <property type="component" value="Chromosome"/>
</dbReference>
<dbReference type="KEGG" id="esu:EUS_02060"/>
<gene>
    <name evidence="1" type="ORF">EUS_02060</name>
</gene>
<organism evidence="1 2">
    <name type="scientific">[Eubacterium] siraeum 70/3</name>
    <dbReference type="NCBI Taxonomy" id="657319"/>
    <lineage>
        <taxon>Bacteria</taxon>
        <taxon>Bacillati</taxon>
        <taxon>Bacillota</taxon>
        <taxon>Clostridia</taxon>
        <taxon>Eubacteriales</taxon>
        <taxon>Oscillospiraceae</taxon>
        <taxon>Oscillospiraceae incertae sedis</taxon>
    </lineage>
</organism>
<reference evidence="1 2" key="2">
    <citation type="submission" date="2010-03" db="EMBL/GenBank/DDBJ databases">
        <authorList>
            <person name="Pajon A."/>
        </authorList>
    </citation>
    <scope>NUCLEOTIDE SEQUENCE [LARGE SCALE GENOMIC DNA]</scope>
    <source>
        <strain evidence="1 2">70/3</strain>
    </source>
</reference>
<sequence>MNEFCEKQAVKPLAVYVYGQYAENRHVDDLC</sequence>
<name>D4JR30_9FIRM</name>
<protein>
    <submittedName>
        <fullName evidence="1">Uncharacterized protein</fullName>
    </submittedName>
</protein>
<evidence type="ECO:0000313" key="2">
    <source>
        <dbReference type="Proteomes" id="UP000008803"/>
    </source>
</evidence>
<proteinExistence type="predicted"/>
<dbReference type="BioCyc" id="ESIR657319:G136K-174-MONOMER"/>
<dbReference type="EMBL" id="FP929044">
    <property type="protein sequence ID" value="CBK95549.1"/>
    <property type="molecule type" value="Genomic_DNA"/>
</dbReference>
<evidence type="ECO:0000313" key="1">
    <source>
        <dbReference type="EMBL" id="CBK95549.1"/>
    </source>
</evidence>
<dbReference type="HOGENOM" id="CLU_3396591_0_0_9"/>
<accession>D4JR30</accession>
<dbReference type="AlphaFoldDB" id="D4JR30"/>
<reference evidence="1 2" key="1">
    <citation type="submission" date="2010-03" db="EMBL/GenBank/DDBJ databases">
        <title>The genome sequence of Eubacterium siraeum 70/3.</title>
        <authorList>
            <consortium name="metaHIT consortium -- http://www.metahit.eu/"/>
            <person name="Pajon A."/>
            <person name="Turner K."/>
            <person name="Parkhill J."/>
            <person name="Duncan S."/>
            <person name="Flint H."/>
        </authorList>
    </citation>
    <scope>NUCLEOTIDE SEQUENCE [LARGE SCALE GENOMIC DNA]</scope>
    <source>
        <strain evidence="1 2">70/3</strain>
    </source>
</reference>